<dbReference type="SFLD" id="SFLDG01135">
    <property type="entry name" value="C1.5.6:_HAD__Beta-PGM__Phospha"/>
    <property type="match status" value="1"/>
</dbReference>
<dbReference type="Gene3D" id="3.40.50.1000">
    <property type="entry name" value="HAD superfamily/HAD-like"/>
    <property type="match status" value="1"/>
</dbReference>
<reference evidence="1 4" key="2">
    <citation type="submission" date="2020-03" db="EMBL/GenBank/DDBJ databases">
        <title>Bacterial samples isolated from urine from healthy bovine heifers (Gyr breed).</title>
        <authorList>
            <person name="Giannattasio-Ferraz S."/>
            <person name="Maskeri L."/>
            <person name="Penido A."/>
            <person name="Barbosa-Stancioli E.F."/>
            <person name="Putonti C."/>
        </authorList>
    </citation>
    <scope>NUCLEOTIDE SEQUENCE [LARGE SCALE GENOMIC DNA]</scope>
    <source>
        <strain evidence="1 4">UFMG-H7</strain>
    </source>
</reference>
<dbReference type="AlphaFoldDB" id="A0A369AWD8"/>
<protein>
    <submittedName>
        <fullName evidence="1">HAD family hydrolase</fullName>
    </submittedName>
</protein>
<comment type="caution">
    <text evidence="1">The sequence shown here is derived from an EMBL/GenBank/DDBJ whole genome shotgun (WGS) entry which is preliminary data.</text>
</comment>
<evidence type="ECO:0000313" key="1">
    <source>
        <dbReference type="EMBL" id="NKC66860.1"/>
    </source>
</evidence>
<accession>A0A369AWD8</accession>
<dbReference type="InterPro" id="IPR023198">
    <property type="entry name" value="PGP-like_dom2"/>
</dbReference>
<dbReference type="RefSeq" id="WP_086341318.1">
    <property type="nucleotide sequence ID" value="NZ_CP081459.1"/>
</dbReference>
<dbReference type="InterPro" id="IPR023214">
    <property type="entry name" value="HAD_sf"/>
</dbReference>
<name>A0A369AWD8_9ENTE</name>
<dbReference type="InterPro" id="IPR041492">
    <property type="entry name" value="HAD_2"/>
</dbReference>
<dbReference type="EMBL" id="NGJX01000005">
    <property type="protein sequence ID" value="RSU02274.1"/>
    <property type="molecule type" value="Genomic_DNA"/>
</dbReference>
<evidence type="ECO:0000313" key="3">
    <source>
        <dbReference type="Proteomes" id="UP000288197"/>
    </source>
</evidence>
<dbReference type="SFLD" id="SFLDS00003">
    <property type="entry name" value="Haloacid_Dehalogenase"/>
    <property type="match status" value="1"/>
</dbReference>
<dbReference type="PANTHER" id="PTHR18901">
    <property type="entry name" value="2-DEOXYGLUCOSE-6-PHOSPHATE PHOSPHATASE 2"/>
    <property type="match status" value="1"/>
</dbReference>
<dbReference type="GeneID" id="63146344"/>
<sequence>MKKVSGVIFDMDGLILDTEAIYCESNVSTAPDFGLTGFDKEYYKEEIGLSEEHAYAKYLADYSNLPKENIDGFFKASRQKVRETFASTGAPLKPGIKEILTYLNEAGIPCVVASSNTEEAIEQLLNKANLMSYFKDTVSGDDVTHAKPHPEIVEVALAKLGTKAEETLMLEDSLNGIRASHTAGVPVIMVPDLLAPDEEALAKSYAVKKDLFEVLEFIKER</sequence>
<dbReference type="PANTHER" id="PTHR18901:SF38">
    <property type="entry name" value="PSEUDOURIDINE-5'-PHOSPHATASE"/>
    <property type="match status" value="1"/>
</dbReference>
<dbReference type="SFLD" id="SFLDG01129">
    <property type="entry name" value="C1.5:_HAD__Beta-PGM__Phosphata"/>
    <property type="match status" value="1"/>
</dbReference>
<dbReference type="EMBL" id="JAAVMB010000001">
    <property type="protein sequence ID" value="NKC66860.1"/>
    <property type="molecule type" value="Genomic_DNA"/>
</dbReference>
<proteinExistence type="predicted"/>
<gene>
    <name evidence="2" type="ORF">CBF32_06725</name>
    <name evidence="1" type="ORF">HED35_02045</name>
</gene>
<dbReference type="Pfam" id="PF13419">
    <property type="entry name" value="HAD_2"/>
    <property type="match status" value="1"/>
</dbReference>
<dbReference type="NCBIfam" id="TIGR01509">
    <property type="entry name" value="HAD-SF-IA-v3"/>
    <property type="match status" value="1"/>
</dbReference>
<evidence type="ECO:0000313" key="2">
    <source>
        <dbReference type="EMBL" id="RSU02274.1"/>
    </source>
</evidence>
<dbReference type="SUPFAM" id="SSF56784">
    <property type="entry name" value="HAD-like"/>
    <property type="match status" value="1"/>
</dbReference>
<organism evidence="1 4">
    <name type="scientific">Vagococcus fluvialis</name>
    <dbReference type="NCBI Taxonomy" id="2738"/>
    <lineage>
        <taxon>Bacteria</taxon>
        <taxon>Bacillati</taxon>
        <taxon>Bacillota</taxon>
        <taxon>Bacilli</taxon>
        <taxon>Lactobacillales</taxon>
        <taxon>Enterococcaceae</taxon>
        <taxon>Vagococcus</taxon>
    </lineage>
</organism>
<dbReference type="InterPro" id="IPR036412">
    <property type="entry name" value="HAD-like_sf"/>
</dbReference>
<dbReference type="InterPro" id="IPR006439">
    <property type="entry name" value="HAD-SF_hydro_IA"/>
</dbReference>
<dbReference type="PRINTS" id="PR00413">
    <property type="entry name" value="HADHALOGNASE"/>
</dbReference>
<dbReference type="Proteomes" id="UP000288197">
    <property type="component" value="Unassembled WGS sequence"/>
</dbReference>
<dbReference type="CDD" id="cd07505">
    <property type="entry name" value="HAD_BPGM-like"/>
    <property type="match status" value="1"/>
</dbReference>
<dbReference type="GO" id="GO:0016787">
    <property type="term" value="F:hydrolase activity"/>
    <property type="evidence" value="ECO:0007669"/>
    <property type="project" value="UniProtKB-KW"/>
</dbReference>
<dbReference type="Gene3D" id="1.10.150.240">
    <property type="entry name" value="Putative phosphatase, domain 2"/>
    <property type="match status" value="1"/>
</dbReference>
<dbReference type="OrthoDB" id="9797743at2"/>
<dbReference type="Proteomes" id="UP000521358">
    <property type="component" value="Unassembled WGS sequence"/>
</dbReference>
<evidence type="ECO:0000313" key="4">
    <source>
        <dbReference type="Proteomes" id="UP000521358"/>
    </source>
</evidence>
<reference evidence="2 3" key="1">
    <citation type="submission" date="2017-05" db="EMBL/GenBank/DDBJ databases">
        <title>Vagococcus spp. assemblies.</title>
        <authorList>
            <person name="Gulvik C.A."/>
        </authorList>
    </citation>
    <scope>NUCLEOTIDE SEQUENCE [LARGE SCALE GENOMIC DNA]</scope>
    <source>
        <strain evidence="2 3">NCFB 2497</strain>
    </source>
</reference>
<keyword evidence="3" id="KW-1185">Reference proteome</keyword>
<keyword evidence="1" id="KW-0378">Hydrolase</keyword>